<dbReference type="GO" id="GO:0043709">
    <property type="term" value="P:cell adhesion involved in single-species biofilm formation"/>
    <property type="evidence" value="ECO:0007669"/>
    <property type="project" value="TreeGrafter"/>
</dbReference>
<feature type="transmembrane region" description="Helical" evidence="2">
    <location>
        <begin position="110"/>
        <end position="132"/>
    </location>
</feature>
<evidence type="ECO:0000256" key="2">
    <source>
        <dbReference type="SAM" id="Phobius"/>
    </source>
</evidence>
<dbReference type="PROSITE" id="PS50887">
    <property type="entry name" value="GGDEF"/>
    <property type="match status" value="1"/>
</dbReference>
<feature type="transmembrane region" description="Helical" evidence="2">
    <location>
        <begin position="38"/>
        <end position="58"/>
    </location>
</feature>
<dbReference type="GO" id="GO:1902201">
    <property type="term" value="P:negative regulation of bacterial-type flagellum-dependent cell motility"/>
    <property type="evidence" value="ECO:0007669"/>
    <property type="project" value="TreeGrafter"/>
</dbReference>
<dbReference type="SUPFAM" id="SSF55073">
    <property type="entry name" value="Nucleotide cyclase"/>
    <property type="match status" value="1"/>
</dbReference>
<dbReference type="InterPro" id="IPR000160">
    <property type="entry name" value="GGDEF_dom"/>
</dbReference>
<dbReference type="EMBL" id="JAHLFH010000048">
    <property type="protein sequence ID" value="MBU3819229.1"/>
    <property type="molecule type" value="Genomic_DNA"/>
</dbReference>
<reference evidence="4" key="2">
    <citation type="submission" date="2021-04" db="EMBL/GenBank/DDBJ databases">
        <authorList>
            <person name="Gilroy R."/>
        </authorList>
    </citation>
    <scope>NUCLEOTIDE SEQUENCE</scope>
    <source>
        <strain evidence="4">742</strain>
    </source>
</reference>
<feature type="transmembrane region" description="Helical" evidence="2">
    <location>
        <begin position="70"/>
        <end position="90"/>
    </location>
</feature>
<dbReference type="GO" id="GO:0005886">
    <property type="term" value="C:plasma membrane"/>
    <property type="evidence" value="ECO:0007669"/>
    <property type="project" value="TreeGrafter"/>
</dbReference>
<organism evidence="4 5">
    <name type="scientific">Candidatus Faecalibacterium intestinavium</name>
    <dbReference type="NCBI Taxonomy" id="2838580"/>
    <lineage>
        <taxon>Bacteria</taxon>
        <taxon>Bacillati</taxon>
        <taxon>Bacillota</taxon>
        <taxon>Clostridia</taxon>
        <taxon>Eubacteriales</taxon>
        <taxon>Oscillospiraceae</taxon>
        <taxon>Faecalibacterium</taxon>
    </lineage>
</organism>
<protein>
    <submittedName>
        <fullName evidence="4">GGDEF domain-containing protein</fullName>
    </submittedName>
</protein>
<dbReference type="CDD" id="cd01949">
    <property type="entry name" value="GGDEF"/>
    <property type="match status" value="1"/>
</dbReference>
<sequence>MHNLPAIFIANGLGAALTLLLVLSNRKHIRNSLLDDRLFFSLCLIGMWMCLMESLTFLADGVDRPAVRALAVASNIMLYMGSAICGMLWVSYVEYKLFGRVPGLRSGLPVPGLIVCGMALLNLFYPIFFSISPDNVYRRQPLSVLPYLVAFGYLLWGGGRVFFYRKKAGKYLFMPAVVFLAPIFVGCLIQSLCYGLSLVWVSMAFGLTSLYINLQNETSMLDSLTRLYNREYLNRYLQYLTQGMMVHRRFSGMMIDINSFKAINDSYGHSEGDAALRKVGQALAETVTEQEVAARYGGDEFVVISKGDEAQIRVLAEQIRGAVRRLVQQDGCPYEITLSIGTAAFDPRLDTADSFLRQMDQNMYREKKRHYSGTPYDRRHTPRQPWPARPEGENR</sequence>
<keyword evidence="2" id="KW-1133">Transmembrane helix</keyword>
<dbReference type="GO" id="GO:0052621">
    <property type="term" value="F:diguanylate cyclase activity"/>
    <property type="evidence" value="ECO:0007669"/>
    <property type="project" value="TreeGrafter"/>
</dbReference>
<gene>
    <name evidence="4" type="ORF">H9864_02475</name>
</gene>
<reference evidence="4" key="1">
    <citation type="journal article" date="2021" name="PeerJ">
        <title>Extensive microbial diversity within the chicken gut microbiome revealed by metagenomics and culture.</title>
        <authorList>
            <person name="Gilroy R."/>
            <person name="Ravi A."/>
            <person name="Getino M."/>
            <person name="Pursley I."/>
            <person name="Horton D.L."/>
            <person name="Alikhan N.F."/>
            <person name="Baker D."/>
            <person name="Gharbi K."/>
            <person name="Hall N."/>
            <person name="Watson M."/>
            <person name="Adriaenssens E.M."/>
            <person name="Foster-Nyarko E."/>
            <person name="Jarju S."/>
            <person name="Secka A."/>
            <person name="Antonio M."/>
            <person name="Oren A."/>
            <person name="Chaudhuri R.R."/>
            <person name="La Ragione R."/>
            <person name="Hildebrand F."/>
            <person name="Pallen M.J."/>
        </authorList>
    </citation>
    <scope>NUCLEOTIDE SEQUENCE</scope>
    <source>
        <strain evidence="4">742</strain>
    </source>
</reference>
<feature type="domain" description="GGDEF" evidence="3">
    <location>
        <begin position="248"/>
        <end position="381"/>
    </location>
</feature>
<dbReference type="InterPro" id="IPR043128">
    <property type="entry name" value="Rev_trsase/Diguanyl_cyclase"/>
</dbReference>
<comment type="caution">
    <text evidence="4">The sequence shown here is derived from an EMBL/GenBank/DDBJ whole genome shotgun (WGS) entry which is preliminary data.</text>
</comment>
<evidence type="ECO:0000256" key="1">
    <source>
        <dbReference type="SAM" id="MobiDB-lite"/>
    </source>
</evidence>
<feature type="region of interest" description="Disordered" evidence="1">
    <location>
        <begin position="363"/>
        <end position="395"/>
    </location>
</feature>
<proteinExistence type="predicted"/>
<keyword evidence="2" id="KW-0812">Transmembrane</keyword>
<keyword evidence="2" id="KW-0472">Membrane</keyword>
<dbReference type="InterPro" id="IPR050469">
    <property type="entry name" value="Diguanylate_Cyclase"/>
</dbReference>
<feature type="transmembrane region" description="Helical" evidence="2">
    <location>
        <begin position="144"/>
        <end position="164"/>
    </location>
</feature>
<dbReference type="PANTHER" id="PTHR45138:SF9">
    <property type="entry name" value="DIGUANYLATE CYCLASE DGCM-RELATED"/>
    <property type="match status" value="1"/>
</dbReference>
<dbReference type="PANTHER" id="PTHR45138">
    <property type="entry name" value="REGULATORY COMPONENTS OF SENSORY TRANSDUCTION SYSTEM"/>
    <property type="match status" value="1"/>
</dbReference>
<dbReference type="Pfam" id="PF00990">
    <property type="entry name" value="GGDEF"/>
    <property type="match status" value="1"/>
</dbReference>
<dbReference type="InterPro" id="IPR029787">
    <property type="entry name" value="Nucleotide_cyclase"/>
</dbReference>
<evidence type="ECO:0000313" key="5">
    <source>
        <dbReference type="Proteomes" id="UP000824178"/>
    </source>
</evidence>
<name>A0A9E2KK08_9FIRM</name>
<feature type="transmembrane region" description="Helical" evidence="2">
    <location>
        <begin position="171"/>
        <end position="192"/>
    </location>
</feature>
<accession>A0A9E2KK08</accession>
<evidence type="ECO:0000259" key="3">
    <source>
        <dbReference type="PROSITE" id="PS50887"/>
    </source>
</evidence>
<dbReference type="NCBIfam" id="TIGR00254">
    <property type="entry name" value="GGDEF"/>
    <property type="match status" value="1"/>
</dbReference>
<dbReference type="AlphaFoldDB" id="A0A9E2KK08"/>
<feature type="transmembrane region" description="Helical" evidence="2">
    <location>
        <begin position="6"/>
        <end position="26"/>
    </location>
</feature>
<dbReference type="Gene3D" id="3.30.70.270">
    <property type="match status" value="1"/>
</dbReference>
<dbReference type="Proteomes" id="UP000824178">
    <property type="component" value="Unassembled WGS sequence"/>
</dbReference>
<evidence type="ECO:0000313" key="4">
    <source>
        <dbReference type="EMBL" id="MBU3819229.1"/>
    </source>
</evidence>
<dbReference type="SMART" id="SM00267">
    <property type="entry name" value="GGDEF"/>
    <property type="match status" value="1"/>
</dbReference>